<dbReference type="Pfam" id="PF25326">
    <property type="entry name" value="ARM_SRB8"/>
    <property type="match status" value="1"/>
</dbReference>
<evidence type="ECO:0000256" key="6">
    <source>
        <dbReference type="ARBA" id="ARBA00023015"/>
    </source>
</evidence>
<evidence type="ECO:0000256" key="4">
    <source>
        <dbReference type="ARBA" id="ARBA00019622"/>
    </source>
</evidence>
<sequence length="1542" mass="171338">MTSRPPMGVPPRQPQRGPGPTLPVQRPSLQQRSLSQQYMPSSASPVRKDSYPDAASDPVDAPSAASTQSRPHASTPRRGGSKLRLELSNEWSADIAPATESPQILTPSRASHMPGSDAMDTDRISPALSRASQQESDNPPIPMPKRRPQPSERADLPARPAATTQPPPKKDLRPKPYVFEIPPDAPRFVSIHKHDIPNRDPFSKGLHTAHADFYPWSGNHHEDDWSPEAIQKGTWDRGSQNETATARLAVLPALKQKSGLNALSTIFMGVMNQRRFRGQVLAPSTFKPPPRVTLTDTKREVWLRDLANPTISLRRLSRTIPHGIRGRTLLDQCLNKNVPTERAVWLAKCVGANEIRAFKRKGAGGAFVMGGESKWVRDWTVFVEQFLEAVVSACGEQDWKARVTYAIRLATNLYSEHLLDRDHYLDWIATGLENTPQSRMPMWILIAQITWTDLIRSRKHGRRLIYTLLGHLATIRNDPDRDILIPLSSQLTSLLWTLLRSNPENFILPSQWPRHRDTLKAFLSPDDLFSQAALQAVNARNARLLVANTTSPPEGRQHLVKLLDSTIQGHYDPSLAPKCLASIDDKYELFRTLVDWATSVHRPGVAKIYVVTRLIKSWSVLNVNTTSVIFDLLRDVHHGDKLRKRTVFHLVAELVRSGLFSVPKYIQWLIGRGGLHDAADIDPDDAPCASRLLVELPLHCLTESQKATRSNLLRRAGQYSTSDEANDISNALKCVEETLGIATLLRPVDGHRKCLPLRKLLRRVSSSSTAVQTSIGAHLGEVFTPELLGKVDSVVAVSIFNAVRATLETIQDFSTLCHILTFCSLTSDIDVLAATADTINSHVEVFLALGTADSLFDNLTGRLKSLNRDQGFIARPVLASLCGLARRMPDRDGVAKQLLRELAQSDRSNAIDACSPVSDNMAIQMQNGESEVSEQIDKLLASGNTVDPPTMNRLFRHIVPKLEAGWAKADSRRRIFASLLARLRIFDAQHFDKLMADWIGHIATLKDRSKLVDLYPLLVSLECLSVSVILHAANTGAPTAESMFAESNVPPARSQVYLQEVLQLMVTKLPKAGGLDSVEAYRFEIQQKSARSEHGKALLLLIRNAMIEYAAIQSRLPVSEALLDNASLKSGLTEALKYLVVTDSTLVTNTLNIGDLPPRAVKLVDEVISRLLMPDSEADSQTSFDQLLGLSNELTIPFCQLKLTLDLSDTQLGSERDEGQRTLRFEAFSKAMDRAIEARNIMWTSMLPCLSQDITRNLSTQAHTRFLELIPSIKSTTFEDDATDEHRMHLVENLLGVIEAIISGQPPSRSAHLTTHLVEKLCDLWEIVASEDENRLHMQKKMVLEHWLPALLRFIVLHSTCSPEPLQTPNPNQSGPSRIAIPPHHDARGRIILALCGLLLELDSRHQTTRGKLSEQVFDVAILLVDALPDDVRVQCAKHVMFLPGGVSNTNTSSDPRLYYLFSLQQPSWAENLRLAHKERASIAYSAAARGMSALYGIGPASHERLSPYVLRRWEVLSEPTPNVGENDTSLSLGLFEAIKMQ</sequence>
<comment type="similarity">
    <text evidence="2">Belongs to the Mediator complex subunit 12 family.</text>
</comment>
<reference evidence="14 15" key="1">
    <citation type="journal article" date="2014" name="Genome Biol. Evol.">
        <title>Comparative genomics and transcriptomics analyses reveal divergent lifestyle features of nematode endoparasitic fungus Hirsutella minnesotensis.</title>
        <authorList>
            <person name="Lai Y."/>
            <person name="Liu K."/>
            <person name="Zhang X."/>
            <person name="Zhang X."/>
            <person name="Li K."/>
            <person name="Wang N."/>
            <person name="Shu C."/>
            <person name="Wu Y."/>
            <person name="Wang C."/>
            <person name="Bushley K.E."/>
            <person name="Xiang M."/>
            <person name="Liu X."/>
        </authorList>
    </citation>
    <scope>NUCLEOTIDE SEQUENCE [LARGE SCALE GENOMIC DNA]</scope>
    <source>
        <strain evidence="14 15">3608</strain>
    </source>
</reference>
<comment type="subunit">
    <text evidence="3">Component of the SRB8-11 complex, which itself associates with the Mediator complex.</text>
</comment>
<dbReference type="GO" id="GO:0003712">
    <property type="term" value="F:transcription coregulator activity"/>
    <property type="evidence" value="ECO:0007669"/>
    <property type="project" value="InterPro"/>
</dbReference>
<dbReference type="PANTHER" id="PTHR46567">
    <property type="entry name" value="MEDIATOR OF RNA POLYMERASE II TRANSCRIPTION SUBUNIT 12"/>
    <property type="match status" value="1"/>
</dbReference>
<dbReference type="EMBL" id="KQ030515">
    <property type="protein sequence ID" value="KJZ75764.1"/>
    <property type="molecule type" value="Genomic_DNA"/>
</dbReference>
<evidence type="ECO:0000256" key="1">
    <source>
        <dbReference type="ARBA" id="ARBA00004123"/>
    </source>
</evidence>
<evidence type="ECO:0000256" key="9">
    <source>
        <dbReference type="ARBA" id="ARBA00023242"/>
    </source>
</evidence>
<keyword evidence="9" id="KW-0539">Nucleus</keyword>
<dbReference type="PANTHER" id="PTHR46567:SF1">
    <property type="entry name" value="MEDIATOR OF RNA POLYMERASE II TRANSCRIPTION SUBUNIT 12"/>
    <property type="match status" value="1"/>
</dbReference>
<protein>
    <recommendedName>
        <fullName evidence="4">Mediator of RNA polymerase II transcription subunit 12</fullName>
    </recommendedName>
    <alternativeName>
        <fullName evidence="11">Mediator complex subunit 12</fullName>
    </alternativeName>
</protein>
<evidence type="ECO:0000313" key="14">
    <source>
        <dbReference type="EMBL" id="KJZ75764.1"/>
    </source>
</evidence>
<comment type="function">
    <text evidence="10">Component of the SRB8-11 complex. The SRB8-11 complex is a regulatory module of the Mediator complex which is itself involved in regulation of basal and activated RNA polymerase II-dependent transcription. The SRB8-11 complex may be involved in the transcriptional repression of a subset of genes regulated by Mediator. It may inhibit the association of the Mediator complex with RNA polymerase II to form the holoenzyme complex.</text>
</comment>
<feature type="compositionally biased region" description="Low complexity" evidence="12">
    <location>
        <begin position="52"/>
        <end position="66"/>
    </location>
</feature>
<dbReference type="Proteomes" id="UP000054481">
    <property type="component" value="Unassembled WGS sequence"/>
</dbReference>
<name>A0A0F8A5R0_9HYPO</name>
<keyword evidence="15" id="KW-1185">Reference proteome</keyword>
<evidence type="ECO:0000313" key="15">
    <source>
        <dbReference type="Proteomes" id="UP000054481"/>
    </source>
</evidence>
<evidence type="ECO:0000256" key="11">
    <source>
        <dbReference type="ARBA" id="ARBA00032010"/>
    </source>
</evidence>
<evidence type="ECO:0000256" key="10">
    <source>
        <dbReference type="ARBA" id="ARBA00025661"/>
    </source>
</evidence>
<feature type="domain" description="Mediator complex subunit Med12" evidence="13">
    <location>
        <begin position="285"/>
        <end position="348"/>
    </location>
</feature>
<dbReference type="OrthoDB" id="20828at2759"/>
<evidence type="ECO:0000256" key="5">
    <source>
        <dbReference type="ARBA" id="ARBA00022491"/>
    </source>
</evidence>
<dbReference type="Pfam" id="PF09497">
    <property type="entry name" value="Med12"/>
    <property type="match status" value="1"/>
</dbReference>
<dbReference type="GO" id="GO:0016592">
    <property type="term" value="C:mediator complex"/>
    <property type="evidence" value="ECO:0007669"/>
    <property type="project" value="InterPro"/>
</dbReference>
<dbReference type="SMART" id="SM01281">
    <property type="entry name" value="Med12"/>
    <property type="match status" value="1"/>
</dbReference>
<keyword evidence="5" id="KW-0678">Repressor</keyword>
<gene>
    <name evidence="14" type="ORF">HIM_04921</name>
</gene>
<feature type="region of interest" description="Disordered" evidence="12">
    <location>
        <begin position="1"/>
        <end position="177"/>
    </location>
</feature>
<proteinExistence type="inferred from homology"/>
<evidence type="ECO:0000256" key="7">
    <source>
        <dbReference type="ARBA" id="ARBA00023159"/>
    </source>
</evidence>
<feature type="compositionally biased region" description="Polar residues" evidence="12">
    <location>
        <begin position="100"/>
        <end position="109"/>
    </location>
</feature>
<dbReference type="InterPro" id="IPR057344">
    <property type="entry name" value="ARM_SRB8"/>
</dbReference>
<keyword evidence="7" id="KW-0010">Activator</keyword>
<dbReference type="GO" id="GO:0006357">
    <property type="term" value="P:regulation of transcription by RNA polymerase II"/>
    <property type="evidence" value="ECO:0007669"/>
    <property type="project" value="InterPro"/>
</dbReference>
<comment type="subcellular location">
    <subcellularLocation>
        <location evidence="1">Nucleus</location>
    </subcellularLocation>
</comment>
<evidence type="ECO:0000256" key="3">
    <source>
        <dbReference type="ARBA" id="ARBA00011629"/>
    </source>
</evidence>
<evidence type="ECO:0000259" key="13">
    <source>
        <dbReference type="SMART" id="SM01281"/>
    </source>
</evidence>
<evidence type="ECO:0000256" key="2">
    <source>
        <dbReference type="ARBA" id="ARBA00010289"/>
    </source>
</evidence>
<keyword evidence="6" id="KW-0805">Transcription regulation</keyword>
<keyword evidence="8" id="KW-0804">Transcription</keyword>
<feature type="compositionally biased region" description="Low complexity" evidence="12">
    <location>
        <begin position="14"/>
        <end position="37"/>
    </location>
</feature>
<organism evidence="14 15">
    <name type="scientific">Hirsutella minnesotensis 3608</name>
    <dbReference type="NCBI Taxonomy" id="1043627"/>
    <lineage>
        <taxon>Eukaryota</taxon>
        <taxon>Fungi</taxon>
        <taxon>Dikarya</taxon>
        <taxon>Ascomycota</taxon>
        <taxon>Pezizomycotina</taxon>
        <taxon>Sordariomycetes</taxon>
        <taxon>Hypocreomycetidae</taxon>
        <taxon>Hypocreales</taxon>
        <taxon>Ophiocordycipitaceae</taxon>
        <taxon>Hirsutella</taxon>
    </lineage>
</organism>
<evidence type="ECO:0000256" key="8">
    <source>
        <dbReference type="ARBA" id="ARBA00023163"/>
    </source>
</evidence>
<evidence type="ECO:0000256" key="12">
    <source>
        <dbReference type="SAM" id="MobiDB-lite"/>
    </source>
</evidence>
<dbReference type="InterPro" id="IPR019035">
    <property type="entry name" value="Mediator_Med12"/>
</dbReference>
<accession>A0A0F8A5R0</accession>